<dbReference type="Pfam" id="PF01381">
    <property type="entry name" value="HTH_3"/>
    <property type="match status" value="1"/>
</dbReference>
<keyword evidence="2" id="KW-0238">DNA-binding</keyword>
<proteinExistence type="predicted"/>
<dbReference type="RefSeq" id="WP_343837158.1">
    <property type="nucleotide sequence ID" value="NZ_BAAAEX010000009.1"/>
</dbReference>
<dbReference type="PROSITE" id="PS50943">
    <property type="entry name" value="HTH_CROC1"/>
    <property type="match status" value="1"/>
</dbReference>
<dbReference type="InterPro" id="IPR052359">
    <property type="entry name" value="HTH-type_reg/antitoxin"/>
</dbReference>
<dbReference type="CDD" id="cd00093">
    <property type="entry name" value="HTH_XRE"/>
    <property type="match status" value="1"/>
</dbReference>
<dbReference type="SUPFAM" id="SSF47413">
    <property type="entry name" value="lambda repressor-like DNA-binding domains"/>
    <property type="match status" value="1"/>
</dbReference>
<dbReference type="Proteomes" id="UP001500573">
    <property type="component" value="Unassembled WGS sequence"/>
</dbReference>
<feature type="domain" description="HTH cro/C1-type" evidence="4">
    <location>
        <begin position="36"/>
        <end position="93"/>
    </location>
</feature>
<reference evidence="5 11" key="1">
    <citation type="journal article" date="2019" name="Int. J. Syst. Evol. Microbiol.">
        <title>The Global Catalogue of Microorganisms (GCM) 10K type strain sequencing project: providing services to taxonomists for standard genome sequencing and annotation.</title>
        <authorList>
            <consortium name="The Broad Institute Genomics Platform"/>
            <consortium name="The Broad Institute Genome Sequencing Center for Infectious Disease"/>
            <person name="Wu L."/>
            <person name="Ma J."/>
        </authorList>
    </citation>
    <scope>NUCLEOTIDE SEQUENCE [LARGE SCALE GENOMIC DNA]</scope>
    <source>
        <strain evidence="5 11">JCM 15515</strain>
    </source>
</reference>
<dbReference type="Gene3D" id="1.10.260.40">
    <property type="entry name" value="lambda repressor-like DNA-binding domains"/>
    <property type="match status" value="1"/>
</dbReference>
<reference evidence="7" key="3">
    <citation type="submission" date="2024-05" db="EMBL/GenBank/DDBJ databases">
        <authorList>
            <person name="Luo Y.-C."/>
            <person name="Nicholds J."/>
            <person name="Mortimer T."/>
            <person name="Maboni G."/>
        </authorList>
    </citation>
    <scope>NUCLEOTIDE SEQUENCE</scope>
    <source>
        <strain evidence="10">141555</strain>
        <strain evidence="9">144863</strain>
        <strain evidence="8">151108</strain>
        <strain evidence="7">151836</strain>
        <strain evidence="6">153920</strain>
    </source>
</reference>
<dbReference type="EMBL" id="CP158252">
    <property type="protein sequence ID" value="XDJ42894.1"/>
    <property type="molecule type" value="Genomic_DNA"/>
</dbReference>
<dbReference type="SMART" id="SM00530">
    <property type="entry name" value="HTH_XRE"/>
    <property type="match status" value="1"/>
</dbReference>
<dbReference type="InterPro" id="IPR001387">
    <property type="entry name" value="Cro/C1-type_HTH"/>
</dbReference>
<keyword evidence="11" id="KW-1185">Reference proteome</keyword>
<gene>
    <name evidence="7" type="primary">nadS</name>
    <name evidence="9" type="ORF">ABRY94_04620</name>
    <name evidence="6" type="ORF">ABRY99_04835</name>
    <name evidence="7" type="ORF">ABRZ04_02990</name>
    <name evidence="10" type="ORF">ABRZ07_01925</name>
    <name evidence="8" type="ORF">ABRZ09_04980</name>
    <name evidence="5" type="ORF">GCM10009108_15400</name>
</gene>
<dbReference type="InterPro" id="IPR047761">
    <property type="entry name" value="NadS-like"/>
</dbReference>
<dbReference type="EMBL" id="CP158267">
    <property type="protein sequence ID" value="XDJ80298.1"/>
    <property type="molecule type" value="Genomic_DNA"/>
</dbReference>
<keyword evidence="3" id="KW-0804">Transcription</keyword>
<evidence type="ECO:0000256" key="3">
    <source>
        <dbReference type="ARBA" id="ARBA00023163"/>
    </source>
</evidence>
<evidence type="ECO:0000256" key="1">
    <source>
        <dbReference type="ARBA" id="ARBA00023015"/>
    </source>
</evidence>
<evidence type="ECO:0000313" key="11">
    <source>
        <dbReference type="Proteomes" id="UP001500573"/>
    </source>
</evidence>
<evidence type="ECO:0000313" key="7">
    <source>
        <dbReference type="EMBL" id="XDJ48042.1"/>
    </source>
</evidence>
<evidence type="ECO:0000313" key="5">
    <source>
        <dbReference type="EMBL" id="GAA0778434.1"/>
    </source>
</evidence>
<evidence type="ECO:0000313" key="6">
    <source>
        <dbReference type="EMBL" id="XDJ42894.1"/>
    </source>
</evidence>
<evidence type="ECO:0000313" key="8">
    <source>
        <dbReference type="EMBL" id="XDJ51211.1"/>
    </source>
</evidence>
<dbReference type="PANTHER" id="PTHR36511:SF3">
    <property type="entry name" value="ANTITOXIN HIGA-2"/>
    <property type="match status" value="1"/>
</dbReference>
<evidence type="ECO:0000259" key="4">
    <source>
        <dbReference type="PROSITE" id="PS50943"/>
    </source>
</evidence>
<dbReference type="EMBL" id="CP158254">
    <property type="protein sequence ID" value="XDJ48042.1"/>
    <property type="molecule type" value="Genomic_DNA"/>
</dbReference>
<dbReference type="AlphaFoldDB" id="A0AB39CZT0"/>
<dbReference type="EMBL" id="CP158255">
    <property type="protein sequence ID" value="XDJ51211.1"/>
    <property type="molecule type" value="Genomic_DNA"/>
</dbReference>
<evidence type="ECO:0000313" key="9">
    <source>
        <dbReference type="EMBL" id="XDJ70075.1"/>
    </source>
</evidence>
<dbReference type="InterPro" id="IPR010982">
    <property type="entry name" value="Lambda_DNA-bd_dom_sf"/>
</dbReference>
<accession>A0AB39CZT0</accession>
<dbReference type="EMBL" id="BAAAEX010000009">
    <property type="protein sequence ID" value="GAA0778434.1"/>
    <property type="molecule type" value="Genomic_DNA"/>
</dbReference>
<dbReference type="NCBIfam" id="NF041265">
    <property type="entry name" value="NadS"/>
    <property type="match status" value="1"/>
</dbReference>
<protein>
    <submittedName>
        <fullName evidence="7">NadS family protein</fullName>
    </submittedName>
</protein>
<sequence length="98" mass="10813">MDDKLFDELKQSLREARAIRAGTLSGRRTTVQALDVKALRESTRLSQGDFAAAINVSVRTLQNWEQQRREPTGPAIALLRVMAQAPDVVIKALLPVSS</sequence>
<evidence type="ECO:0000256" key="2">
    <source>
        <dbReference type="ARBA" id="ARBA00023125"/>
    </source>
</evidence>
<evidence type="ECO:0000313" key="10">
    <source>
        <dbReference type="EMBL" id="XDJ80298.1"/>
    </source>
</evidence>
<dbReference type="GO" id="GO:0003677">
    <property type="term" value="F:DNA binding"/>
    <property type="evidence" value="ECO:0007669"/>
    <property type="project" value="UniProtKB-KW"/>
</dbReference>
<name>A0AB39CZT0_9BURK</name>
<organism evidence="7">
    <name type="scientific">Castellaniella ginsengisoli</name>
    <dbReference type="NCBI Taxonomy" id="546114"/>
    <lineage>
        <taxon>Bacteria</taxon>
        <taxon>Pseudomonadati</taxon>
        <taxon>Pseudomonadota</taxon>
        <taxon>Betaproteobacteria</taxon>
        <taxon>Burkholderiales</taxon>
        <taxon>Alcaligenaceae</taxon>
        <taxon>Castellaniella</taxon>
    </lineage>
</organism>
<dbReference type="EMBL" id="CP158262">
    <property type="protein sequence ID" value="XDJ70075.1"/>
    <property type="molecule type" value="Genomic_DNA"/>
</dbReference>
<reference evidence="5" key="2">
    <citation type="submission" date="2023-12" db="EMBL/GenBank/DDBJ databases">
        <authorList>
            <person name="Sun Q."/>
            <person name="Inoue M."/>
        </authorList>
    </citation>
    <scope>NUCLEOTIDE SEQUENCE</scope>
    <source>
        <strain evidence="5">JCM 15515</strain>
    </source>
</reference>
<dbReference type="PANTHER" id="PTHR36511">
    <property type="entry name" value="MERR FAMILY BACTERIAL REGULATORY PROTEIN"/>
    <property type="match status" value="1"/>
</dbReference>
<keyword evidence="1" id="KW-0805">Transcription regulation</keyword>